<evidence type="ECO:0000313" key="6">
    <source>
        <dbReference type="Proteomes" id="UP000241890"/>
    </source>
</evidence>
<dbReference type="GO" id="GO:0097176">
    <property type="term" value="P:epoxide metabolic process"/>
    <property type="evidence" value="ECO:0007669"/>
    <property type="project" value="TreeGrafter"/>
</dbReference>
<dbReference type="SUPFAM" id="SSF53474">
    <property type="entry name" value="alpha/beta-Hydrolases"/>
    <property type="match status" value="1"/>
</dbReference>
<dbReference type="PANTHER" id="PTHR21661:SF35">
    <property type="entry name" value="EPOXIDE HYDROLASE"/>
    <property type="match status" value="1"/>
</dbReference>
<organism evidence="5 6">
    <name type="scientific">Hondaea fermentalgiana</name>
    <dbReference type="NCBI Taxonomy" id="2315210"/>
    <lineage>
        <taxon>Eukaryota</taxon>
        <taxon>Sar</taxon>
        <taxon>Stramenopiles</taxon>
        <taxon>Bigyra</taxon>
        <taxon>Labyrinthulomycetes</taxon>
        <taxon>Thraustochytrida</taxon>
        <taxon>Thraustochytriidae</taxon>
        <taxon>Hondaea</taxon>
    </lineage>
</organism>
<sequence>MKREISLLSVDADRERASVALASVAPNLQSGYYRLQARGLKSRAILGISGEFYVAGFETFLLSPVLADIQEPTGALEALPTYSDVLPIRWHFNNPGKRVGSVDVVLRAVQNPSLVFPIAHDLSLSRRRHQMVSLDWTLPVADLRKARLLETAVRLDVFPHVPVTSNAGGGFAVSGALTASRAVSGPFVLADASDNTSPFAERAREFRHDALLFSSHEGVGQHWTLGTTTKVPQAVRMDPRTRGAARELRLVVPNAEHIVKATRSLDAGIGEVFLVPPDLASGTMVFIKAVDAQRPDRVLGATGPFWLDGLYAQIFMPGSGDLGVRPGEKIFFAWRLPSSERANAEVALWVRGNEQRMNAKIPRAQRNGDTWRSTWTVPCQMPRGKYTVVQRLSSATTNSPKAAGRDAYSPPLLHFNVVSLEAGVTAPLHRDTWRPGMRARIAWVVDINENACLWPAAKPVDIVVQLLAGGQEMVLAQEVPNSGEIFVNLPRDLAEDHAAHVLIKPHDTSAAGYMTLKSEPFRIARVPLGTYLPLDELGGQAGAERSPHVISGASHSHSLGGAGIHEMMMCVPLKIGTPRSESGSMSPGLSTSGAPVPFEVRVSEEAIEDLRLRLARRKKPAASIESPGTWTDGTDAGTLDDLMAYWASDFDWRAHETQLNSFDHFMLDGMHFIHQRSACKDAIPLLLVHGWPGSVVEFLDMIPLLTKGDGKGRAFHVVAPSLPGFAWSRDLARHGGQWGARSTAALFKDLMAHLGYPQFVAQAGDWGAVVVHWLAADHPQACVAVHQNMPTVGTRSSRDALTAHGFARTATAAAVNLFPRVFLDKTDQTKIARRKDYLLHGSAYFLMHCTKPHQLGVALQDSPVALASWILEKMHAWTDFAPERGVFDGLSKDQILCNLSVYWFTQSIASSCRFYFETVPVVPGVSQRTAIPWEYCETPLGCSTFPKEVLAETRPVVAMAWNLKQWKTHDFGGHFAAWEAPAVLAQDVREFFHEVLDFETCKREATERRGLTFREPSSSSSSSTFANVVSAGGALAAAAGVGALVASRL</sequence>
<comment type="similarity">
    <text evidence="1">Belongs to the peptidase S33 family.</text>
</comment>
<proteinExistence type="inferred from homology"/>
<evidence type="ECO:0000313" key="5">
    <source>
        <dbReference type="EMBL" id="GBG29176.1"/>
    </source>
</evidence>
<dbReference type="InParanoid" id="A0A2R5GE16"/>
<name>A0A2R5GE16_9STRA</name>
<dbReference type="InterPro" id="IPR000639">
    <property type="entry name" value="Epox_hydrolase-like"/>
</dbReference>
<dbReference type="Gene3D" id="3.40.50.1820">
    <property type="entry name" value="alpha/beta hydrolase"/>
    <property type="match status" value="1"/>
</dbReference>
<protein>
    <submittedName>
        <fullName evidence="5">Epoxide hydrolase 1</fullName>
    </submittedName>
</protein>
<dbReference type="Pfam" id="PF06441">
    <property type="entry name" value="EHN"/>
    <property type="match status" value="1"/>
</dbReference>
<evidence type="ECO:0000256" key="2">
    <source>
        <dbReference type="ARBA" id="ARBA00022797"/>
    </source>
</evidence>
<comment type="caution">
    <text evidence="5">The sequence shown here is derived from an EMBL/GenBank/DDBJ whole genome shotgun (WGS) entry which is preliminary data.</text>
</comment>
<dbReference type="EMBL" id="BEYU01000053">
    <property type="protein sequence ID" value="GBG29176.1"/>
    <property type="molecule type" value="Genomic_DNA"/>
</dbReference>
<dbReference type="AlphaFoldDB" id="A0A2R5GE16"/>
<keyword evidence="2" id="KW-0058">Aromatic hydrocarbons catabolism</keyword>
<reference evidence="5 6" key="1">
    <citation type="submission" date="2017-12" db="EMBL/GenBank/DDBJ databases">
        <title>Sequencing, de novo assembly and annotation of complete genome of a new Thraustochytrid species, strain FCC1311.</title>
        <authorList>
            <person name="Sedici K."/>
            <person name="Godart F."/>
            <person name="Aiese Cigliano R."/>
            <person name="Sanseverino W."/>
            <person name="Barakat M."/>
            <person name="Ortet P."/>
            <person name="Marechal E."/>
            <person name="Cagnac O."/>
            <person name="Amato A."/>
        </authorList>
    </citation>
    <scope>NUCLEOTIDE SEQUENCE [LARGE SCALE GENOMIC DNA]</scope>
</reference>
<dbReference type="PANTHER" id="PTHR21661">
    <property type="entry name" value="EPOXIDE HYDROLASE 1-RELATED"/>
    <property type="match status" value="1"/>
</dbReference>
<dbReference type="InterPro" id="IPR010497">
    <property type="entry name" value="Epoxide_hydro_N"/>
</dbReference>
<gene>
    <name evidence="5" type="ORF">FCC1311_053982</name>
</gene>
<keyword evidence="3 5" id="KW-0378">Hydrolase</keyword>
<evidence type="ECO:0000256" key="1">
    <source>
        <dbReference type="ARBA" id="ARBA00010088"/>
    </source>
</evidence>
<dbReference type="GO" id="GO:0004301">
    <property type="term" value="F:epoxide hydrolase activity"/>
    <property type="evidence" value="ECO:0007669"/>
    <property type="project" value="TreeGrafter"/>
</dbReference>
<dbReference type="PRINTS" id="PR00412">
    <property type="entry name" value="EPOXHYDRLASE"/>
</dbReference>
<dbReference type="OrthoDB" id="7130006at2759"/>
<evidence type="ECO:0000259" key="4">
    <source>
        <dbReference type="Pfam" id="PF06441"/>
    </source>
</evidence>
<dbReference type="InterPro" id="IPR029058">
    <property type="entry name" value="AB_hydrolase_fold"/>
</dbReference>
<evidence type="ECO:0000256" key="3">
    <source>
        <dbReference type="ARBA" id="ARBA00022801"/>
    </source>
</evidence>
<dbReference type="Proteomes" id="UP000241890">
    <property type="component" value="Unassembled WGS sequence"/>
</dbReference>
<keyword evidence="6" id="KW-1185">Reference proteome</keyword>
<accession>A0A2R5GE16</accession>
<feature type="domain" description="Epoxide hydrolase N-terminal" evidence="4">
    <location>
        <begin position="596"/>
        <end position="698"/>
    </location>
</feature>